<protein>
    <submittedName>
        <fullName evidence="2">Uncharacterized protein</fullName>
    </submittedName>
</protein>
<accession>A0A9P8G7W5</accession>
<proteinExistence type="predicted"/>
<sequence length="244" mass="27586">MATSATDTRPLCWSSDALENRYYDALKVIQAQHTNYSNGNEDEALFDYDLQVIIDSWHRRYRDKYRLYVDDNDNIYVYATNSLRIVGKNILLRRVEDRWEACCHFETQATGFTIGDFQTCSSESRLQLEYPINDTLGQAENRNMHTTAETLDGTVHKSTTSIPDHSANDALVNTLEALSSGIKGLTLAIEQRLEFEKNLCTAMDKLITSLDKVIQVQTHTSFDDVTNDGTYKTASESSSTPSTP</sequence>
<reference evidence="2" key="2">
    <citation type="submission" date="2021-08" db="EMBL/GenBank/DDBJ databases">
        <authorList>
            <person name="Gostincar C."/>
            <person name="Sun X."/>
            <person name="Song Z."/>
            <person name="Gunde-Cimerman N."/>
        </authorList>
    </citation>
    <scope>NUCLEOTIDE SEQUENCE</scope>
    <source>
        <strain evidence="2">EXF-8016</strain>
    </source>
</reference>
<name>A0A9P8G7W5_AURME</name>
<comment type="caution">
    <text evidence="2">The sequence shown here is derived from an EMBL/GenBank/DDBJ whole genome shotgun (WGS) entry which is preliminary data.</text>
</comment>
<evidence type="ECO:0000256" key="1">
    <source>
        <dbReference type="SAM" id="MobiDB-lite"/>
    </source>
</evidence>
<feature type="non-terminal residue" evidence="2">
    <location>
        <position position="244"/>
    </location>
</feature>
<reference evidence="2" key="1">
    <citation type="journal article" date="2021" name="J Fungi (Basel)">
        <title>Virulence traits and population genomics of the black yeast Aureobasidium melanogenum.</title>
        <authorList>
            <person name="Cernosa A."/>
            <person name="Sun X."/>
            <person name="Gostincar C."/>
            <person name="Fang C."/>
            <person name="Gunde-Cimerman N."/>
            <person name="Song Z."/>
        </authorList>
    </citation>
    <scope>NUCLEOTIDE SEQUENCE</scope>
    <source>
        <strain evidence="2">EXF-8016</strain>
    </source>
</reference>
<evidence type="ECO:0000313" key="2">
    <source>
        <dbReference type="EMBL" id="KAH0212174.1"/>
    </source>
</evidence>
<dbReference type="AlphaFoldDB" id="A0A9P8G7W5"/>
<dbReference type="Proteomes" id="UP000767238">
    <property type="component" value="Unassembled WGS sequence"/>
</dbReference>
<feature type="compositionally biased region" description="Polar residues" evidence="1">
    <location>
        <begin position="224"/>
        <end position="234"/>
    </location>
</feature>
<feature type="compositionally biased region" description="Low complexity" evidence="1">
    <location>
        <begin position="235"/>
        <end position="244"/>
    </location>
</feature>
<organism evidence="2 3">
    <name type="scientific">Aureobasidium melanogenum</name>
    <name type="common">Aureobasidium pullulans var. melanogenum</name>
    <dbReference type="NCBI Taxonomy" id="46634"/>
    <lineage>
        <taxon>Eukaryota</taxon>
        <taxon>Fungi</taxon>
        <taxon>Dikarya</taxon>
        <taxon>Ascomycota</taxon>
        <taxon>Pezizomycotina</taxon>
        <taxon>Dothideomycetes</taxon>
        <taxon>Dothideomycetidae</taxon>
        <taxon>Dothideales</taxon>
        <taxon>Saccotheciaceae</taxon>
        <taxon>Aureobasidium</taxon>
    </lineage>
</organism>
<evidence type="ECO:0000313" key="3">
    <source>
        <dbReference type="Proteomes" id="UP000767238"/>
    </source>
</evidence>
<gene>
    <name evidence="2" type="ORF">KCV03_g9438</name>
</gene>
<feature type="region of interest" description="Disordered" evidence="1">
    <location>
        <begin position="224"/>
        <end position="244"/>
    </location>
</feature>
<dbReference type="OrthoDB" id="3909067at2759"/>
<dbReference type="EMBL" id="JAHFYH010000121">
    <property type="protein sequence ID" value="KAH0212174.1"/>
    <property type="molecule type" value="Genomic_DNA"/>
</dbReference>